<proteinExistence type="predicted"/>
<dbReference type="EMBL" id="PUIB01000012">
    <property type="protein sequence ID" value="PQO36662.1"/>
    <property type="molecule type" value="Genomic_DNA"/>
</dbReference>
<dbReference type="Proteomes" id="UP000239388">
    <property type="component" value="Unassembled WGS sequence"/>
</dbReference>
<dbReference type="OrthoDB" id="289989at2"/>
<name>A0A2S8FWV2_9BACT</name>
<sequence length="259" mass="29441">MTRLLLTLAILCCIARSGYGSNNYFLPGDAFFHATLTQERVEALTQQKAPRVVEYSFQDTFEGAFCGYAGYSRARVPAMNDKFVANLKWTYNQIREMEGRELRESRTADGVEVYETNGLHMFLVRDDFDLSDPRLQLGLKYNENWIAETKKFVGHARLCCFVDTAEAVEACWVDGPRYPGLEVKLPAAKPETGLPIDEPIEIQGKVKAIVMRSGPLKPYFQRDEGCFIYVVTDKDVVMYRAEEHAWEIYAEDNSNPFGG</sequence>
<organism evidence="1 2">
    <name type="scientific">Blastopirellula marina</name>
    <dbReference type="NCBI Taxonomy" id="124"/>
    <lineage>
        <taxon>Bacteria</taxon>
        <taxon>Pseudomonadati</taxon>
        <taxon>Planctomycetota</taxon>
        <taxon>Planctomycetia</taxon>
        <taxon>Pirellulales</taxon>
        <taxon>Pirellulaceae</taxon>
        <taxon>Blastopirellula</taxon>
    </lineage>
</organism>
<protein>
    <submittedName>
        <fullName evidence="1">Uncharacterized protein</fullName>
    </submittedName>
</protein>
<dbReference type="RefSeq" id="WP_105354408.1">
    <property type="nucleotide sequence ID" value="NZ_PUIB01000012.1"/>
</dbReference>
<evidence type="ECO:0000313" key="2">
    <source>
        <dbReference type="Proteomes" id="UP000239388"/>
    </source>
</evidence>
<reference evidence="1 2" key="1">
    <citation type="submission" date="2018-02" db="EMBL/GenBank/DDBJ databases">
        <title>Comparative genomes isolates from brazilian mangrove.</title>
        <authorList>
            <person name="Araujo J.E."/>
            <person name="Taketani R.G."/>
            <person name="Silva M.C.P."/>
            <person name="Loureco M.V."/>
            <person name="Andreote F.D."/>
        </authorList>
    </citation>
    <scope>NUCLEOTIDE SEQUENCE [LARGE SCALE GENOMIC DNA]</scope>
    <source>
        <strain evidence="1 2">NAP PRIS-MGV</strain>
    </source>
</reference>
<accession>A0A2S8FWV2</accession>
<comment type="caution">
    <text evidence="1">The sequence shown here is derived from an EMBL/GenBank/DDBJ whole genome shotgun (WGS) entry which is preliminary data.</text>
</comment>
<gene>
    <name evidence="1" type="ORF">C5Y98_11760</name>
</gene>
<evidence type="ECO:0000313" key="1">
    <source>
        <dbReference type="EMBL" id="PQO36662.1"/>
    </source>
</evidence>
<dbReference type="AlphaFoldDB" id="A0A2S8FWV2"/>